<dbReference type="AlphaFoldDB" id="A0A6G6WD47"/>
<dbReference type="GO" id="GO:0016740">
    <property type="term" value="F:transferase activity"/>
    <property type="evidence" value="ECO:0007669"/>
    <property type="project" value="UniProtKB-KW"/>
</dbReference>
<protein>
    <submittedName>
        <fullName evidence="5">Type 1 glutamine amidotransferase-like domain-containing protein</fullName>
    </submittedName>
</protein>
<dbReference type="RefSeq" id="WP_165232456.1">
    <property type="nucleotide sequence ID" value="NZ_CP049257.1"/>
</dbReference>
<evidence type="ECO:0000256" key="4">
    <source>
        <dbReference type="ARBA" id="ARBA00022825"/>
    </source>
</evidence>
<organism evidence="5 6">
    <name type="scientific">Nocardioides anomalus</name>
    <dbReference type="NCBI Taxonomy" id="2712223"/>
    <lineage>
        <taxon>Bacteria</taxon>
        <taxon>Bacillati</taxon>
        <taxon>Actinomycetota</taxon>
        <taxon>Actinomycetes</taxon>
        <taxon>Propionibacteriales</taxon>
        <taxon>Nocardioidaceae</taxon>
        <taxon>Nocardioides</taxon>
    </lineage>
</organism>
<keyword evidence="4" id="KW-0720">Serine protease</keyword>
<evidence type="ECO:0000256" key="2">
    <source>
        <dbReference type="ARBA" id="ARBA00022670"/>
    </source>
</evidence>
<evidence type="ECO:0000256" key="1">
    <source>
        <dbReference type="ARBA" id="ARBA00006534"/>
    </source>
</evidence>
<name>A0A6G6WD47_9ACTN</name>
<evidence type="ECO:0000256" key="3">
    <source>
        <dbReference type="ARBA" id="ARBA00022801"/>
    </source>
</evidence>
<dbReference type="InterPro" id="IPR005320">
    <property type="entry name" value="Peptidase_S51"/>
</dbReference>
<dbReference type="Proteomes" id="UP000502996">
    <property type="component" value="Chromosome"/>
</dbReference>
<dbReference type="Pfam" id="PF03575">
    <property type="entry name" value="Peptidase_S51"/>
    <property type="match status" value="1"/>
</dbReference>
<keyword evidence="5" id="KW-0315">Glutamine amidotransferase</keyword>
<reference evidence="5 6" key="1">
    <citation type="submission" date="2020-02" db="EMBL/GenBank/DDBJ databases">
        <title>Full genome sequence of Nocardioides sp. R-3366.</title>
        <authorList>
            <person name="Im W.-T."/>
        </authorList>
    </citation>
    <scope>NUCLEOTIDE SEQUENCE [LARGE SCALE GENOMIC DNA]</scope>
    <source>
        <strain evidence="5 6">R-3366</strain>
    </source>
</reference>
<keyword evidence="3" id="KW-0378">Hydrolase</keyword>
<dbReference type="SUPFAM" id="SSF52317">
    <property type="entry name" value="Class I glutamine amidotransferase-like"/>
    <property type="match status" value="1"/>
</dbReference>
<dbReference type="GO" id="GO:0008236">
    <property type="term" value="F:serine-type peptidase activity"/>
    <property type="evidence" value="ECO:0007669"/>
    <property type="project" value="UniProtKB-KW"/>
</dbReference>
<gene>
    <name evidence="5" type="ORF">G5V58_11335</name>
</gene>
<accession>A0A6G6WD47</accession>
<dbReference type="Gene3D" id="3.40.50.880">
    <property type="match status" value="1"/>
</dbReference>
<dbReference type="EMBL" id="CP049257">
    <property type="protein sequence ID" value="QIG43271.1"/>
    <property type="molecule type" value="Genomic_DNA"/>
</dbReference>
<dbReference type="GO" id="GO:0006508">
    <property type="term" value="P:proteolysis"/>
    <property type="evidence" value="ECO:0007669"/>
    <property type="project" value="UniProtKB-KW"/>
</dbReference>
<evidence type="ECO:0000313" key="5">
    <source>
        <dbReference type="EMBL" id="QIG43271.1"/>
    </source>
</evidence>
<sequence>MRLFLSSERLGSAPEEYVALFGPGRRVGLVAAGAYLDDPERRRARIDDELAELGSLGLDPVEVDLADPGALEVLGACDGVWVMGGDAEALREALDRSGASDLIRERLTADTLVYGGYSAGACVLGPTFPGRELRPVDGLGLVAFTVAPHTRPDSTGWVEWCTAHGVPHLALADGQAVVVDGDTQRGVGPDEGAVWTVAGERFRVRRAPDGQVHCDWLSGPDPGYGFTIGAPSTSLRFHPASEPAPPAPTETPDWVVERHIEGFLEGIDPQNGHLAD</sequence>
<keyword evidence="2" id="KW-0645">Protease</keyword>
<dbReference type="InterPro" id="IPR029062">
    <property type="entry name" value="Class_I_gatase-like"/>
</dbReference>
<keyword evidence="5" id="KW-0808">Transferase</keyword>
<comment type="similarity">
    <text evidence="1">Belongs to the peptidase S51 family.</text>
</comment>
<evidence type="ECO:0000313" key="6">
    <source>
        <dbReference type="Proteomes" id="UP000502996"/>
    </source>
</evidence>
<proteinExistence type="inferred from homology"/>
<dbReference type="KEGG" id="nano:G5V58_11335"/>
<keyword evidence="6" id="KW-1185">Reference proteome</keyword>